<evidence type="ECO:0000259" key="5">
    <source>
        <dbReference type="PROSITE" id="PS50072"/>
    </source>
</evidence>
<protein>
    <recommendedName>
        <fullName evidence="4">Peptidyl-prolyl cis-trans isomerase</fullName>
        <shortName evidence="4">PPIase</shortName>
        <ecNumber evidence="4">5.2.1.8</ecNumber>
    </recommendedName>
</protein>
<name>A0ABN1KZY4_CLOSU</name>
<dbReference type="SUPFAM" id="SSF50891">
    <property type="entry name" value="Cyclophilin-like"/>
    <property type="match status" value="1"/>
</dbReference>
<dbReference type="PANTHER" id="PTHR45625:SF4">
    <property type="entry name" value="PEPTIDYLPROLYL ISOMERASE DOMAIN AND WD REPEAT-CONTAINING PROTEIN 1"/>
    <property type="match status" value="1"/>
</dbReference>
<sequence length="187" mass="21632">MSKNPIATIVINNNEYIKVELYPRDAPNTVNSFINLINEKLYNNRAIKRIVKDFVIQPSYCNFEDSRCNFFIDGEFENNGFDNNIKLDKWTIAMAGDGKKIASGSEFFITIGENEERLNGRYAAFGKVIDGFEVLERLEEVKTKEIESDMEEVTIREPIKPEIITEIYVNTFGEIYPEPIRLKELVE</sequence>
<proteinExistence type="inferred from homology"/>
<dbReference type="EC" id="5.2.1.8" evidence="4"/>
<comment type="catalytic activity">
    <reaction evidence="4">
        <text>[protein]-peptidylproline (omega=180) = [protein]-peptidylproline (omega=0)</text>
        <dbReference type="Rhea" id="RHEA:16237"/>
        <dbReference type="Rhea" id="RHEA-COMP:10747"/>
        <dbReference type="Rhea" id="RHEA-COMP:10748"/>
        <dbReference type="ChEBI" id="CHEBI:83833"/>
        <dbReference type="ChEBI" id="CHEBI:83834"/>
        <dbReference type="EC" id="5.2.1.8"/>
    </reaction>
</comment>
<gene>
    <name evidence="6" type="ORF">GCM10008908_38800</name>
</gene>
<evidence type="ECO:0000256" key="4">
    <source>
        <dbReference type="RuleBase" id="RU363019"/>
    </source>
</evidence>
<dbReference type="Pfam" id="PF00160">
    <property type="entry name" value="Pro_isomerase"/>
    <property type="match status" value="1"/>
</dbReference>
<dbReference type="PANTHER" id="PTHR45625">
    <property type="entry name" value="PEPTIDYL-PROLYL CIS-TRANS ISOMERASE-RELATED"/>
    <property type="match status" value="1"/>
</dbReference>
<evidence type="ECO:0000256" key="1">
    <source>
        <dbReference type="ARBA" id="ARBA00002388"/>
    </source>
</evidence>
<dbReference type="Proteomes" id="UP001501047">
    <property type="component" value="Unassembled WGS sequence"/>
</dbReference>
<dbReference type="PROSITE" id="PS50072">
    <property type="entry name" value="CSA_PPIASE_2"/>
    <property type="match status" value="1"/>
</dbReference>
<evidence type="ECO:0000256" key="3">
    <source>
        <dbReference type="ARBA" id="ARBA00023235"/>
    </source>
</evidence>
<keyword evidence="3 4" id="KW-0413">Isomerase</keyword>
<dbReference type="GO" id="GO:0016853">
    <property type="term" value="F:isomerase activity"/>
    <property type="evidence" value="ECO:0007669"/>
    <property type="project" value="UniProtKB-KW"/>
</dbReference>
<dbReference type="EMBL" id="BAAACI010000018">
    <property type="protein sequence ID" value="GAA0779725.1"/>
    <property type="molecule type" value="Genomic_DNA"/>
</dbReference>
<evidence type="ECO:0000256" key="2">
    <source>
        <dbReference type="ARBA" id="ARBA00023110"/>
    </source>
</evidence>
<reference evidence="6 7" key="1">
    <citation type="journal article" date="2019" name="Int. J. Syst. Evol. Microbiol.">
        <title>The Global Catalogue of Microorganisms (GCM) 10K type strain sequencing project: providing services to taxonomists for standard genome sequencing and annotation.</title>
        <authorList>
            <consortium name="The Broad Institute Genomics Platform"/>
            <consortium name="The Broad Institute Genome Sequencing Center for Infectious Disease"/>
            <person name="Wu L."/>
            <person name="Ma J."/>
        </authorList>
    </citation>
    <scope>NUCLEOTIDE SEQUENCE [LARGE SCALE GENOMIC DNA]</scope>
    <source>
        <strain evidence="6 7">JCM 1417</strain>
    </source>
</reference>
<keyword evidence="7" id="KW-1185">Reference proteome</keyword>
<dbReference type="Gene3D" id="2.40.100.10">
    <property type="entry name" value="Cyclophilin-like"/>
    <property type="match status" value="1"/>
</dbReference>
<feature type="domain" description="PPIase cyclophilin-type" evidence="5">
    <location>
        <begin position="17"/>
        <end position="169"/>
    </location>
</feature>
<evidence type="ECO:0000313" key="6">
    <source>
        <dbReference type="EMBL" id="GAA0779725.1"/>
    </source>
</evidence>
<accession>A0ABN1KZY4</accession>
<comment type="similarity">
    <text evidence="4">Belongs to the cyclophilin-type PPIase family.</text>
</comment>
<comment type="function">
    <text evidence="1 4">PPIases accelerate the folding of proteins. It catalyzes the cis-trans isomerization of proline imidic peptide bonds in oligopeptides.</text>
</comment>
<dbReference type="RefSeq" id="WP_343828214.1">
    <property type="nucleotide sequence ID" value="NZ_BAAACI010000018.1"/>
</dbReference>
<dbReference type="PRINTS" id="PR00153">
    <property type="entry name" value="CSAPPISMRASE"/>
</dbReference>
<dbReference type="InterPro" id="IPR002130">
    <property type="entry name" value="Cyclophilin-type_PPIase_dom"/>
</dbReference>
<dbReference type="InterPro" id="IPR044666">
    <property type="entry name" value="Cyclophilin_A-like"/>
</dbReference>
<evidence type="ECO:0000313" key="7">
    <source>
        <dbReference type="Proteomes" id="UP001501047"/>
    </source>
</evidence>
<keyword evidence="2 4" id="KW-0697">Rotamase</keyword>
<comment type="caution">
    <text evidence="6">The sequence shown here is derived from an EMBL/GenBank/DDBJ whole genome shotgun (WGS) entry which is preliminary data.</text>
</comment>
<organism evidence="6 7">
    <name type="scientific">Clostridium subterminale</name>
    <dbReference type="NCBI Taxonomy" id="1550"/>
    <lineage>
        <taxon>Bacteria</taxon>
        <taxon>Bacillati</taxon>
        <taxon>Bacillota</taxon>
        <taxon>Clostridia</taxon>
        <taxon>Eubacteriales</taxon>
        <taxon>Clostridiaceae</taxon>
        <taxon>Clostridium</taxon>
    </lineage>
</organism>
<dbReference type="InterPro" id="IPR029000">
    <property type="entry name" value="Cyclophilin-like_dom_sf"/>
</dbReference>